<dbReference type="AlphaFoldDB" id="A0A1H6QPN6"/>
<feature type="domain" description="Methyltransferase FkbM" evidence="1">
    <location>
        <begin position="69"/>
        <end position="216"/>
    </location>
</feature>
<sequence>MSLTNFPELLLDHLIEEHRAQTHLATFSMLGGDDAPHGIRKRIFRQTTRNVEILFERMVDLLAPDTILEIGAHEAGFSRRCKAKHPEAQVIAFEANPAIYGEYRAEAEAAGVTYRNECIGDADGTATFNVPIREDGHLGRGTGSLNAPKESGRDARQFETPCHKLDSIVTPDSGRIAAWIDVEGAVGQVLDGGSEAFHQVDLAFIELEEKEEWAGQLVYADVARILAGFGLLPFLSAYQRRRQLNVFFLRQSLFDTRAAHRVRRRHAGMLRDLAGAISAESLPQDS</sequence>
<dbReference type="STRING" id="1227549.SAMN05444007_101247"/>
<dbReference type="SUPFAM" id="SSF53335">
    <property type="entry name" value="S-adenosyl-L-methionine-dependent methyltransferases"/>
    <property type="match status" value="1"/>
</dbReference>
<keyword evidence="2" id="KW-0808">Transferase</keyword>
<dbReference type="Pfam" id="PF05050">
    <property type="entry name" value="Methyltransf_21"/>
    <property type="match status" value="1"/>
</dbReference>
<gene>
    <name evidence="2" type="ORF">SAMN05444007_101247</name>
</gene>
<dbReference type="InterPro" id="IPR053188">
    <property type="entry name" value="FkbM_Methyltransferase"/>
</dbReference>
<dbReference type="Proteomes" id="UP000199379">
    <property type="component" value="Unassembled WGS sequence"/>
</dbReference>
<protein>
    <submittedName>
        <fullName evidence="2">Methyltransferase, FkbM family</fullName>
    </submittedName>
</protein>
<keyword evidence="2" id="KW-0489">Methyltransferase</keyword>
<dbReference type="EMBL" id="FNYD01000001">
    <property type="protein sequence ID" value="SEI45758.1"/>
    <property type="molecule type" value="Genomic_DNA"/>
</dbReference>
<reference evidence="2 3" key="1">
    <citation type="submission" date="2016-10" db="EMBL/GenBank/DDBJ databases">
        <authorList>
            <person name="de Groot N.N."/>
        </authorList>
    </citation>
    <scope>NUCLEOTIDE SEQUENCE [LARGE SCALE GENOMIC DNA]</scope>
    <source>
        <strain evidence="2 3">DSM 29340</strain>
    </source>
</reference>
<evidence type="ECO:0000313" key="2">
    <source>
        <dbReference type="EMBL" id="SEI45758.1"/>
    </source>
</evidence>
<evidence type="ECO:0000313" key="3">
    <source>
        <dbReference type="Proteomes" id="UP000199379"/>
    </source>
</evidence>
<accession>A0A1H6QPN6</accession>
<dbReference type="GO" id="GO:0008171">
    <property type="term" value="F:O-methyltransferase activity"/>
    <property type="evidence" value="ECO:0007669"/>
    <property type="project" value="TreeGrafter"/>
</dbReference>
<proteinExistence type="predicted"/>
<keyword evidence="3" id="KW-1185">Reference proteome</keyword>
<name>A0A1H6QPN6_9RHOB</name>
<dbReference type="PANTHER" id="PTHR36973">
    <property type="entry name" value="SLL1456 PROTEIN-RELATED"/>
    <property type="match status" value="1"/>
</dbReference>
<dbReference type="PANTHER" id="PTHR36973:SF4">
    <property type="entry name" value="NODULATION PROTEIN"/>
    <property type="match status" value="1"/>
</dbReference>
<dbReference type="InterPro" id="IPR006342">
    <property type="entry name" value="FkbM_mtfrase"/>
</dbReference>
<dbReference type="InterPro" id="IPR029063">
    <property type="entry name" value="SAM-dependent_MTases_sf"/>
</dbReference>
<dbReference type="NCBIfam" id="TIGR01444">
    <property type="entry name" value="fkbM_fam"/>
    <property type="match status" value="1"/>
</dbReference>
<dbReference type="GO" id="GO:0032259">
    <property type="term" value="P:methylation"/>
    <property type="evidence" value="ECO:0007669"/>
    <property type="project" value="UniProtKB-KW"/>
</dbReference>
<organism evidence="2 3">
    <name type="scientific">Cribrihabitans marinus</name>
    <dbReference type="NCBI Taxonomy" id="1227549"/>
    <lineage>
        <taxon>Bacteria</taxon>
        <taxon>Pseudomonadati</taxon>
        <taxon>Pseudomonadota</taxon>
        <taxon>Alphaproteobacteria</taxon>
        <taxon>Rhodobacterales</taxon>
        <taxon>Paracoccaceae</taxon>
        <taxon>Cribrihabitans</taxon>
    </lineage>
</organism>
<evidence type="ECO:0000259" key="1">
    <source>
        <dbReference type="Pfam" id="PF05050"/>
    </source>
</evidence>
<dbReference type="Gene3D" id="3.40.50.150">
    <property type="entry name" value="Vaccinia Virus protein VP39"/>
    <property type="match status" value="1"/>
</dbReference>